<feature type="region of interest" description="Disordered" evidence="12">
    <location>
        <begin position="289"/>
        <end position="384"/>
    </location>
</feature>
<dbReference type="InterPro" id="IPR000387">
    <property type="entry name" value="Tyr_Pase_dom"/>
</dbReference>
<feature type="domain" description="Tyrosine specific protein phosphatases" evidence="14">
    <location>
        <begin position="483"/>
        <end position="552"/>
    </location>
</feature>
<evidence type="ECO:0000256" key="8">
    <source>
        <dbReference type="ARBA" id="ARBA00065987"/>
    </source>
</evidence>
<evidence type="ECO:0000256" key="6">
    <source>
        <dbReference type="ARBA" id="ARBA00023242"/>
    </source>
</evidence>
<dbReference type="Pfam" id="PF00782">
    <property type="entry name" value="DSPc"/>
    <property type="match status" value="1"/>
</dbReference>
<dbReference type="CDD" id="cd17665">
    <property type="entry name" value="DSP_DUSP11"/>
    <property type="match status" value="1"/>
</dbReference>
<keyword evidence="4" id="KW-0694">RNA-binding</keyword>
<evidence type="ECO:0000256" key="1">
    <source>
        <dbReference type="ARBA" id="ARBA00004123"/>
    </source>
</evidence>
<comment type="similarity">
    <text evidence="2">Belongs to the protein-tyrosine phosphatase family. Non-receptor class dual specificity subfamily.</text>
</comment>
<name>A0AAW1AZK6_CROAD</name>
<evidence type="ECO:0000313" key="16">
    <source>
        <dbReference type="Proteomes" id="UP001474421"/>
    </source>
</evidence>
<comment type="subunit">
    <text evidence="8">Monomer. May interact with SFRS7 and SFRS9/SRP30C.</text>
</comment>
<feature type="compositionally biased region" description="Pro residues" evidence="12">
    <location>
        <begin position="184"/>
        <end position="195"/>
    </location>
</feature>
<dbReference type="SUPFAM" id="SSF52799">
    <property type="entry name" value="(Phosphotyrosine protein) phosphatases II"/>
    <property type="match status" value="1"/>
</dbReference>
<comment type="subcellular location">
    <subcellularLocation>
        <location evidence="1">Nucleus</location>
    </subcellularLocation>
</comment>
<gene>
    <name evidence="15" type="ORF">NXF25_014654</name>
</gene>
<feature type="compositionally biased region" description="Basic residues" evidence="12">
    <location>
        <begin position="49"/>
        <end position="68"/>
    </location>
</feature>
<dbReference type="GO" id="GO:0004651">
    <property type="term" value="F:polynucleotide 5'-phosphatase activity"/>
    <property type="evidence" value="ECO:0007669"/>
    <property type="project" value="TreeGrafter"/>
</dbReference>
<comment type="caution">
    <text evidence="15">The sequence shown here is derived from an EMBL/GenBank/DDBJ whole genome shotgun (WGS) entry which is preliminary data.</text>
</comment>
<dbReference type="PROSITE" id="PS50054">
    <property type="entry name" value="TYR_PHOSPHATASE_DUAL"/>
    <property type="match status" value="1"/>
</dbReference>
<dbReference type="InterPro" id="IPR051029">
    <property type="entry name" value="mRNA_Capping_Enz/RNA_Phosphat"/>
</dbReference>
<evidence type="ECO:0000256" key="2">
    <source>
        <dbReference type="ARBA" id="ARBA00008601"/>
    </source>
</evidence>
<keyword evidence="3" id="KW-0378">Hydrolase</keyword>
<dbReference type="GO" id="GO:0003723">
    <property type="term" value="F:RNA binding"/>
    <property type="evidence" value="ECO:0007669"/>
    <property type="project" value="UniProtKB-KW"/>
</dbReference>
<keyword evidence="5" id="KW-0904">Protein phosphatase</keyword>
<dbReference type="InterPro" id="IPR020422">
    <property type="entry name" value="TYR_PHOSPHATASE_DUAL_dom"/>
</dbReference>
<feature type="compositionally biased region" description="Polar residues" evidence="12">
    <location>
        <begin position="337"/>
        <end position="346"/>
    </location>
</feature>
<proteinExistence type="inferred from homology"/>
<keyword evidence="16" id="KW-1185">Reference proteome</keyword>
<evidence type="ECO:0000256" key="9">
    <source>
        <dbReference type="ARBA" id="ARBA00068666"/>
    </source>
</evidence>
<feature type="compositionally biased region" description="Low complexity" evidence="12">
    <location>
        <begin position="237"/>
        <end position="248"/>
    </location>
</feature>
<dbReference type="Gene3D" id="3.90.190.10">
    <property type="entry name" value="Protein tyrosine phosphatase superfamily"/>
    <property type="match status" value="1"/>
</dbReference>
<evidence type="ECO:0000259" key="14">
    <source>
        <dbReference type="PROSITE" id="PS50056"/>
    </source>
</evidence>
<dbReference type="Proteomes" id="UP001474421">
    <property type="component" value="Unassembled WGS sequence"/>
</dbReference>
<dbReference type="InterPro" id="IPR029021">
    <property type="entry name" value="Prot-tyrosine_phosphatase-like"/>
</dbReference>
<protein>
    <recommendedName>
        <fullName evidence="9">RNA/RNP complex-1-interacting phosphatase</fullName>
    </recommendedName>
    <alternativeName>
        <fullName evidence="10">Dual specificity protein phosphatase 11</fullName>
    </alternativeName>
    <alternativeName>
        <fullName evidence="11">Phosphatase that interacts with RNA/RNP complex 1</fullName>
    </alternativeName>
</protein>
<feature type="region of interest" description="Disordered" evidence="12">
    <location>
        <begin position="37"/>
        <end position="248"/>
    </location>
</feature>
<dbReference type="PANTHER" id="PTHR10367">
    <property type="entry name" value="MRNA-CAPPING ENZYME"/>
    <property type="match status" value="1"/>
</dbReference>
<dbReference type="FunFam" id="3.90.190.10:FF:000064">
    <property type="entry name" value="RNA/RNP complex-1-interacting phosphatase homolog"/>
    <property type="match status" value="1"/>
</dbReference>
<dbReference type="GO" id="GO:0005634">
    <property type="term" value="C:nucleus"/>
    <property type="evidence" value="ECO:0007669"/>
    <property type="project" value="UniProtKB-SubCell"/>
</dbReference>
<evidence type="ECO:0000256" key="11">
    <source>
        <dbReference type="ARBA" id="ARBA00080235"/>
    </source>
</evidence>
<organism evidence="15 16">
    <name type="scientific">Crotalus adamanteus</name>
    <name type="common">Eastern diamondback rattlesnake</name>
    <dbReference type="NCBI Taxonomy" id="8729"/>
    <lineage>
        <taxon>Eukaryota</taxon>
        <taxon>Metazoa</taxon>
        <taxon>Chordata</taxon>
        <taxon>Craniata</taxon>
        <taxon>Vertebrata</taxon>
        <taxon>Euteleostomi</taxon>
        <taxon>Lepidosauria</taxon>
        <taxon>Squamata</taxon>
        <taxon>Bifurcata</taxon>
        <taxon>Unidentata</taxon>
        <taxon>Episquamata</taxon>
        <taxon>Toxicofera</taxon>
        <taxon>Serpentes</taxon>
        <taxon>Colubroidea</taxon>
        <taxon>Viperidae</taxon>
        <taxon>Crotalinae</taxon>
        <taxon>Crotalus</taxon>
    </lineage>
</organism>
<evidence type="ECO:0000256" key="7">
    <source>
        <dbReference type="ARBA" id="ARBA00054725"/>
    </source>
</evidence>
<evidence type="ECO:0000259" key="13">
    <source>
        <dbReference type="PROSITE" id="PS50054"/>
    </source>
</evidence>
<dbReference type="PROSITE" id="PS50056">
    <property type="entry name" value="TYR_PHOSPHATASE_2"/>
    <property type="match status" value="1"/>
</dbReference>
<reference evidence="15 16" key="1">
    <citation type="journal article" date="2024" name="Proc. Natl. Acad. Sci. U.S.A.">
        <title>The genetic regulatory architecture and epigenomic basis for age-related changes in rattlesnake venom.</title>
        <authorList>
            <person name="Hogan M.P."/>
            <person name="Holding M.L."/>
            <person name="Nystrom G.S."/>
            <person name="Colston T.J."/>
            <person name="Bartlett D.A."/>
            <person name="Mason A.J."/>
            <person name="Ellsworth S.A."/>
            <person name="Rautsaw R.M."/>
            <person name="Lawrence K.C."/>
            <person name="Strickland J.L."/>
            <person name="He B."/>
            <person name="Fraser P."/>
            <person name="Margres M.J."/>
            <person name="Gilbert D.M."/>
            <person name="Gibbs H.L."/>
            <person name="Parkinson C.L."/>
            <person name="Rokyta D.R."/>
        </authorList>
    </citation>
    <scope>NUCLEOTIDE SEQUENCE [LARGE SCALE GENOMIC DNA]</scope>
    <source>
        <strain evidence="15">DRR0105</strain>
    </source>
</reference>
<dbReference type="InterPro" id="IPR016130">
    <property type="entry name" value="Tyr_Pase_AS"/>
</dbReference>
<feature type="domain" description="Tyrosine-protein phosphatase" evidence="13">
    <location>
        <begin position="415"/>
        <end position="563"/>
    </location>
</feature>
<evidence type="ECO:0000256" key="12">
    <source>
        <dbReference type="SAM" id="MobiDB-lite"/>
    </source>
</evidence>
<dbReference type="EMBL" id="JAOTOJ010000010">
    <property type="protein sequence ID" value="KAK9395308.1"/>
    <property type="molecule type" value="Genomic_DNA"/>
</dbReference>
<feature type="compositionally biased region" description="Basic residues" evidence="12">
    <location>
        <begin position="141"/>
        <end position="151"/>
    </location>
</feature>
<dbReference type="PROSITE" id="PS00383">
    <property type="entry name" value="TYR_PHOSPHATASE_1"/>
    <property type="match status" value="1"/>
</dbReference>
<dbReference type="AlphaFoldDB" id="A0AAW1AZK6"/>
<dbReference type="PANTHER" id="PTHR10367:SF18">
    <property type="entry name" value="RNA_RNP COMPLEX-1-INTERACTING PHOSPHATASE"/>
    <property type="match status" value="1"/>
</dbReference>
<evidence type="ECO:0000256" key="4">
    <source>
        <dbReference type="ARBA" id="ARBA00022884"/>
    </source>
</evidence>
<sequence>MAATPAIIGSPFPFRLRGRGGRPTLAVLSEGHLTLPTAAGGGSRLCASRSRRQPLKQRARPGRGRAMRSRGGSRASRTLPSEGTARPLPDLPRPGNKPRAAAAAATPTSEPGRARGGSSIGRRACRSRRGTLSSLPLPPRPVRRKVGKRRPPGASHPRPPSRGGGPRRTAGRRAPKLEPVKPSRAPPPPGRPGRPQPHSFPGAPEHVQTAGPSRTTVPVKNYATPSPAEAPLTCFPAQQGGDAATAGQTRPGLALLRTREEVAAAMAFGSGGRLGARAGRLGLPFQAAEPLSRPEEQSDGGWAHARYPGPSAGGGARRGSSELGIPRVPLLRPSGWQGLTGSSRSAQGRKPEAAEADSLGQPHQGGGRGESGSGPRGAMGKRRTGLPDRWIDYLPLGKRMPGTRFIAFKVPLRKSFEWRLAPDERFSPSDLITQVKEQKEELGLIIDLTYTTRYYEPMELPEMLQYCKILTVGHEVPNNAIVSKFKSAVKKFLKENQHNDKLIGVHCTHGLNRTGYLVCRYLIDVEGMDPNMAIELFNRCRGHSIERKNYISALQKTSGTRNHHMAWMKGHVGHIPNPDYEVADYEPQNWEHTPRHFPFRRGGRNQRR</sequence>
<dbReference type="SMART" id="SM00195">
    <property type="entry name" value="DSPc"/>
    <property type="match status" value="1"/>
</dbReference>
<evidence type="ECO:0000256" key="5">
    <source>
        <dbReference type="ARBA" id="ARBA00022912"/>
    </source>
</evidence>
<accession>A0AAW1AZK6</accession>
<evidence type="ECO:0000256" key="3">
    <source>
        <dbReference type="ARBA" id="ARBA00022801"/>
    </source>
</evidence>
<dbReference type="InterPro" id="IPR000340">
    <property type="entry name" value="Dual-sp_phosphatase_cat-dom"/>
</dbReference>
<comment type="function">
    <text evidence="7">Possesses RNA 5'-triphosphatase and diphosphatase activities, but displays a poor protein-tyrosine phosphatase activity. In addition, has phosphatase activity with ATP, ADP and O-methylfluorescein phosphate (in vitro). Binds to RNA. May participate in nuclear mRNA metabolism.</text>
</comment>
<dbReference type="GO" id="GO:0004721">
    <property type="term" value="F:phosphoprotein phosphatase activity"/>
    <property type="evidence" value="ECO:0007669"/>
    <property type="project" value="UniProtKB-KW"/>
</dbReference>
<keyword evidence="6" id="KW-0539">Nucleus</keyword>
<evidence type="ECO:0000313" key="15">
    <source>
        <dbReference type="EMBL" id="KAK9395308.1"/>
    </source>
</evidence>
<feature type="compositionally biased region" description="Gly residues" evidence="12">
    <location>
        <begin position="363"/>
        <end position="377"/>
    </location>
</feature>
<evidence type="ECO:0000256" key="10">
    <source>
        <dbReference type="ARBA" id="ARBA00076572"/>
    </source>
</evidence>